<proteinExistence type="predicted"/>
<name>A0A975BSY0_9BACT</name>
<keyword evidence="2" id="KW-1185">Reference proteome</keyword>
<evidence type="ECO:0000313" key="2">
    <source>
        <dbReference type="Proteomes" id="UP000663722"/>
    </source>
</evidence>
<sequence>MLFRRRKNIIFALRIHSELCRPGMMNAANISPPRGFNSLP</sequence>
<dbReference type="AlphaFoldDB" id="A0A975BSY0"/>
<gene>
    <name evidence="1" type="ORF">dnm_065510</name>
</gene>
<reference evidence="1" key="1">
    <citation type="journal article" date="2021" name="Microb. Physiol.">
        <title>Proteogenomic Insights into the Physiology of Marine, Sulfate-Reducing, Filamentous Desulfonema limicola and Desulfonema magnum.</title>
        <authorList>
            <person name="Schnaars V."/>
            <person name="Wohlbrand L."/>
            <person name="Scheve S."/>
            <person name="Hinrichs C."/>
            <person name="Reinhardt R."/>
            <person name="Rabus R."/>
        </authorList>
    </citation>
    <scope>NUCLEOTIDE SEQUENCE</scope>
    <source>
        <strain evidence="1">4be13</strain>
    </source>
</reference>
<protein>
    <submittedName>
        <fullName evidence="1">Uncharacterized protein</fullName>
    </submittedName>
</protein>
<evidence type="ECO:0000313" key="1">
    <source>
        <dbReference type="EMBL" id="QTA90490.1"/>
    </source>
</evidence>
<organism evidence="1 2">
    <name type="scientific">Desulfonema magnum</name>
    <dbReference type="NCBI Taxonomy" id="45655"/>
    <lineage>
        <taxon>Bacteria</taxon>
        <taxon>Pseudomonadati</taxon>
        <taxon>Thermodesulfobacteriota</taxon>
        <taxon>Desulfobacteria</taxon>
        <taxon>Desulfobacterales</taxon>
        <taxon>Desulfococcaceae</taxon>
        <taxon>Desulfonema</taxon>
    </lineage>
</organism>
<dbReference type="Proteomes" id="UP000663722">
    <property type="component" value="Chromosome"/>
</dbReference>
<dbReference type="KEGG" id="dmm:dnm_065510"/>
<dbReference type="EMBL" id="CP061800">
    <property type="protein sequence ID" value="QTA90490.1"/>
    <property type="molecule type" value="Genomic_DNA"/>
</dbReference>
<accession>A0A975BSY0</accession>